<name>A0A418X5H7_9BURK</name>
<feature type="active site" description="Nucleophile" evidence="2">
    <location>
        <position position="23"/>
    </location>
</feature>
<dbReference type="InterPro" id="IPR014440">
    <property type="entry name" value="HCCAis_GSTk"/>
</dbReference>
<feature type="domain" description="DSBA-like thioredoxin" evidence="3">
    <location>
        <begin position="15"/>
        <end position="210"/>
    </location>
</feature>
<dbReference type="EC" id="5.99.1.4" evidence="1"/>
<dbReference type="InterPro" id="IPR036249">
    <property type="entry name" value="Thioredoxin-like_sf"/>
</dbReference>
<comment type="caution">
    <text evidence="4">The sequence shown here is derived from an EMBL/GenBank/DDBJ whole genome shotgun (WGS) entry which is preliminary data.</text>
</comment>
<gene>
    <name evidence="4" type="ORF">D3870_00955</name>
</gene>
<keyword evidence="5" id="KW-1185">Reference proteome</keyword>
<dbReference type="GO" id="GO:1901170">
    <property type="term" value="P:naphthalene catabolic process"/>
    <property type="evidence" value="ECO:0007669"/>
    <property type="project" value="InterPro"/>
</dbReference>
<dbReference type="PIRSF" id="PIRSF006386">
    <property type="entry name" value="HCCAis_GSTk"/>
    <property type="match status" value="1"/>
</dbReference>
<dbReference type="CDD" id="cd03022">
    <property type="entry name" value="DsbA_HCCA_Iso"/>
    <property type="match status" value="1"/>
</dbReference>
<dbReference type="OrthoDB" id="8560325at2"/>
<dbReference type="InterPro" id="IPR051924">
    <property type="entry name" value="GST_Kappa/NadH"/>
</dbReference>
<evidence type="ECO:0000313" key="5">
    <source>
        <dbReference type="Proteomes" id="UP000285190"/>
    </source>
</evidence>
<dbReference type="GO" id="GO:0004602">
    <property type="term" value="F:glutathione peroxidase activity"/>
    <property type="evidence" value="ECO:0007669"/>
    <property type="project" value="TreeGrafter"/>
</dbReference>
<dbReference type="Proteomes" id="UP000285190">
    <property type="component" value="Unassembled WGS sequence"/>
</dbReference>
<dbReference type="InterPro" id="IPR044087">
    <property type="entry name" value="NahD-like"/>
</dbReference>
<dbReference type="PANTHER" id="PTHR42943">
    <property type="entry name" value="GLUTATHIONE S-TRANSFERASE KAPPA"/>
    <property type="match status" value="1"/>
</dbReference>
<reference evidence="4 5" key="1">
    <citation type="submission" date="2018-09" db="EMBL/GenBank/DDBJ databases">
        <authorList>
            <person name="Zhu H."/>
        </authorList>
    </citation>
    <scope>NUCLEOTIDE SEQUENCE [LARGE SCALE GENOMIC DNA]</scope>
    <source>
        <strain evidence="4 5">K2R10-39</strain>
    </source>
</reference>
<sequence length="217" mass="24333">MAPVQTQNGQPRPRVEFYFSFISLWSYIGSLPFQELIARRNIDVVYKPMDLYQVFAATGGKPPKERSPARQAYRLAEMARWSRMRKIPLNNEPRYYPAQPTLGHRMLLAALSDPAVDEQSIHGFVHSALKAVWADALNIEDEATLIHLAEKNGLNGKGLLAAAADPVLHDKEQALTAEALQRNVFGAPFYIFEGEPFWGQDRLELLEMAIVAAAEKA</sequence>
<evidence type="ECO:0000256" key="1">
    <source>
        <dbReference type="PIRNR" id="PIRNR006386"/>
    </source>
</evidence>
<dbReference type="EMBL" id="QYUN01000002">
    <property type="protein sequence ID" value="RJG07743.1"/>
    <property type="molecule type" value="Genomic_DNA"/>
</dbReference>
<protein>
    <recommendedName>
        <fullName evidence="1">2-hydroxychromene-2-carboxylate isomerase</fullName>
        <ecNumber evidence="1">5.99.1.4</ecNumber>
    </recommendedName>
</protein>
<dbReference type="Pfam" id="PF01323">
    <property type="entry name" value="DSBA"/>
    <property type="match status" value="1"/>
</dbReference>
<dbReference type="SUPFAM" id="SSF52833">
    <property type="entry name" value="Thioredoxin-like"/>
    <property type="match status" value="1"/>
</dbReference>
<evidence type="ECO:0000256" key="2">
    <source>
        <dbReference type="PIRSR" id="PIRSR006386-1"/>
    </source>
</evidence>
<dbReference type="GO" id="GO:0004364">
    <property type="term" value="F:glutathione transferase activity"/>
    <property type="evidence" value="ECO:0007669"/>
    <property type="project" value="TreeGrafter"/>
</dbReference>
<keyword evidence="1 4" id="KW-0413">Isomerase</keyword>
<dbReference type="Gene3D" id="3.40.30.10">
    <property type="entry name" value="Glutaredoxin"/>
    <property type="match status" value="1"/>
</dbReference>
<accession>A0A418X5H7</accession>
<comment type="similarity">
    <text evidence="1">Belongs to the GST superfamily. NadH family.</text>
</comment>
<evidence type="ECO:0000313" key="4">
    <source>
        <dbReference type="EMBL" id="RJG07743.1"/>
    </source>
</evidence>
<evidence type="ECO:0000259" key="3">
    <source>
        <dbReference type="Pfam" id="PF01323"/>
    </source>
</evidence>
<organism evidence="4 5">
    <name type="scientific">Noviherbaspirillum cavernae</name>
    <dbReference type="NCBI Taxonomy" id="2320862"/>
    <lineage>
        <taxon>Bacteria</taxon>
        <taxon>Pseudomonadati</taxon>
        <taxon>Pseudomonadota</taxon>
        <taxon>Betaproteobacteria</taxon>
        <taxon>Burkholderiales</taxon>
        <taxon>Oxalobacteraceae</taxon>
        <taxon>Noviherbaspirillum</taxon>
    </lineage>
</organism>
<comment type="catalytic activity">
    <reaction evidence="1">
        <text>2-hydroxychromene-2-carboxylate = (3E)-4-(2-hydroxyphenyl)-2-oxobut-3-enoate</text>
        <dbReference type="Rhea" id="RHEA:27401"/>
        <dbReference type="ChEBI" id="CHEBI:59350"/>
        <dbReference type="ChEBI" id="CHEBI:59353"/>
        <dbReference type="EC" id="5.99.1.4"/>
    </reaction>
</comment>
<dbReference type="GO" id="GO:0018845">
    <property type="term" value="F:2-hydroxychromene-2-carboxylate isomerase activity"/>
    <property type="evidence" value="ECO:0007669"/>
    <property type="project" value="UniProtKB-UniRule"/>
</dbReference>
<dbReference type="GO" id="GO:0006749">
    <property type="term" value="P:glutathione metabolic process"/>
    <property type="evidence" value="ECO:0007669"/>
    <property type="project" value="TreeGrafter"/>
</dbReference>
<proteinExistence type="inferred from homology"/>
<dbReference type="InterPro" id="IPR001853">
    <property type="entry name" value="DSBA-like_thioredoxin_dom"/>
</dbReference>
<dbReference type="PANTHER" id="PTHR42943:SF13">
    <property type="entry name" value="GLUTATHIONE S-TRANSFERASE KAPPA-RELATED"/>
    <property type="match status" value="1"/>
</dbReference>
<dbReference type="AlphaFoldDB" id="A0A418X5H7"/>